<feature type="chain" id="PRO_5041698678" description="Lipocalin-like domain-containing protein" evidence="1">
    <location>
        <begin position="32"/>
        <end position="146"/>
    </location>
</feature>
<keyword evidence="3" id="KW-1185">Reference proteome</keyword>
<organism evidence="2 3">
    <name type="scientific">Candidatus Nitrospira neomarina</name>
    <dbReference type="NCBI Taxonomy" id="3020899"/>
    <lineage>
        <taxon>Bacteria</taxon>
        <taxon>Pseudomonadati</taxon>
        <taxon>Nitrospirota</taxon>
        <taxon>Nitrospiria</taxon>
        <taxon>Nitrospirales</taxon>
        <taxon>Nitrospiraceae</taxon>
        <taxon>Nitrospira</taxon>
    </lineage>
</organism>
<evidence type="ECO:0000313" key="3">
    <source>
        <dbReference type="Proteomes" id="UP001302494"/>
    </source>
</evidence>
<dbReference type="RefSeq" id="WP_312748279.1">
    <property type="nucleotide sequence ID" value="NZ_CP116968.1"/>
</dbReference>
<accession>A0AA96GNQ7</accession>
<dbReference type="AlphaFoldDB" id="A0AA96GNQ7"/>
<reference evidence="2 3" key="1">
    <citation type="submission" date="2023-01" db="EMBL/GenBank/DDBJ databases">
        <title>Cultivation and genomic characterization of new, ubiquitous marine nitrite-oxidizing bacteria from the Nitrospirales.</title>
        <authorList>
            <person name="Mueller A.J."/>
            <person name="Daebeler A."/>
            <person name="Herbold C.W."/>
            <person name="Kirkegaard R.H."/>
            <person name="Daims H."/>
        </authorList>
    </citation>
    <scope>NUCLEOTIDE SEQUENCE [LARGE SCALE GENOMIC DNA]</scope>
    <source>
        <strain evidence="2 3">DK</strain>
    </source>
</reference>
<dbReference type="Proteomes" id="UP001302494">
    <property type="component" value="Chromosome"/>
</dbReference>
<evidence type="ECO:0000313" key="2">
    <source>
        <dbReference type="EMBL" id="WNM63590.1"/>
    </source>
</evidence>
<evidence type="ECO:0000256" key="1">
    <source>
        <dbReference type="SAM" id="SignalP"/>
    </source>
</evidence>
<sequence>MMNPYRRRQVFLGRLWLTFTLCCTVGNFACASQDLLLTGSWRSTEITHPSPFFSDALDSNTGRNVRLVLDQYGTFRWFEPEGICHSGTYLIQGDALLLNASPGEERIRLDYTFRGDELRLKSPDGFMFEFRKTPHQANAEANSCNR</sequence>
<dbReference type="KEGG" id="nneo:PQG83_07500"/>
<gene>
    <name evidence="2" type="ORF">PQG83_07500</name>
</gene>
<protein>
    <recommendedName>
        <fullName evidence="4">Lipocalin-like domain-containing protein</fullName>
    </recommendedName>
</protein>
<evidence type="ECO:0008006" key="4">
    <source>
        <dbReference type="Google" id="ProtNLM"/>
    </source>
</evidence>
<dbReference type="EMBL" id="CP116968">
    <property type="protein sequence ID" value="WNM63590.1"/>
    <property type="molecule type" value="Genomic_DNA"/>
</dbReference>
<keyword evidence="1" id="KW-0732">Signal</keyword>
<proteinExistence type="predicted"/>
<feature type="signal peptide" evidence="1">
    <location>
        <begin position="1"/>
        <end position="31"/>
    </location>
</feature>
<name>A0AA96GNQ7_9BACT</name>